<evidence type="ECO:0000256" key="4">
    <source>
        <dbReference type="SAM" id="MobiDB-lite"/>
    </source>
</evidence>
<evidence type="ECO:0000256" key="2">
    <source>
        <dbReference type="ARBA" id="ARBA00006076"/>
    </source>
</evidence>
<evidence type="ECO:0000313" key="6">
    <source>
        <dbReference type="Proteomes" id="UP000821866"/>
    </source>
</evidence>
<dbReference type="GO" id="GO:0045292">
    <property type="term" value="P:mRNA cis splicing, via spliceosome"/>
    <property type="evidence" value="ECO:0007669"/>
    <property type="project" value="TreeGrafter"/>
</dbReference>
<keyword evidence="6" id="KW-1185">Reference proteome</keyword>
<gene>
    <name evidence="5" type="ORF">HPB51_007150</name>
</gene>
<evidence type="ECO:0000256" key="1">
    <source>
        <dbReference type="ARBA" id="ARBA00004123"/>
    </source>
</evidence>
<dbReference type="EMBL" id="JABSTU010000006">
    <property type="protein sequence ID" value="KAH8027600.1"/>
    <property type="molecule type" value="Genomic_DNA"/>
</dbReference>
<proteinExistence type="inferred from homology"/>
<reference evidence="5" key="1">
    <citation type="journal article" date="2020" name="Cell">
        <title>Large-Scale Comparative Analyses of Tick Genomes Elucidate Their Genetic Diversity and Vector Capacities.</title>
        <authorList>
            <consortium name="Tick Genome and Microbiome Consortium (TIGMIC)"/>
            <person name="Jia N."/>
            <person name="Wang J."/>
            <person name="Shi W."/>
            <person name="Du L."/>
            <person name="Sun Y."/>
            <person name="Zhan W."/>
            <person name="Jiang J.F."/>
            <person name="Wang Q."/>
            <person name="Zhang B."/>
            <person name="Ji P."/>
            <person name="Bell-Sakyi L."/>
            <person name="Cui X.M."/>
            <person name="Yuan T.T."/>
            <person name="Jiang B.G."/>
            <person name="Yang W.F."/>
            <person name="Lam T.T."/>
            <person name="Chang Q.C."/>
            <person name="Ding S.J."/>
            <person name="Wang X.J."/>
            <person name="Zhu J.G."/>
            <person name="Ruan X.D."/>
            <person name="Zhao L."/>
            <person name="Wei J.T."/>
            <person name="Ye R.Z."/>
            <person name="Que T.C."/>
            <person name="Du C.H."/>
            <person name="Zhou Y.H."/>
            <person name="Cheng J.X."/>
            <person name="Dai P.F."/>
            <person name="Guo W.B."/>
            <person name="Han X.H."/>
            <person name="Huang E.J."/>
            <person name="Li L.F."/>
            <person name="Wei W."/>
            <person name="Gao Y.C."/>
            <person name="Liu J.Z."/>
            <person name="Shao H.Z."/>
            <person name="Wang X."/>
            <person name="Wang C.C."/>
            <person name="Yang T.C."/>
            <person name="Huo Q.B."/>
            <person name="Li W."/>
            <person name="Chen H.Y."/>
            <person name="Chen S.E."/>
            <person name="Zhou L.G."/>
            <person name="Ni X.B."/>
            <person name="Tian J.H."/>
            <person name="Sheng Y."/>
            <person name="Liu T."/>
            <person name="Pan Y.S."/>
            <person name="Xia L.Y."/>
            <person name="Li J."/>
            <person name="Zhao F."/>
            <person name="Cao W.C."/>
        </authorList>
    </citation>
    <scope>NUCLEOTIDE SEQUENCE</scope>
    <source>
        <strain evidence="5">Rmic-2018</strain>
    </source>
</reference>
<evidence type="ECO:0000313" key="5">
    <source>
        <dbReference type="EMBL" id="KAH8027600.1"/>
    </source>
</evidence>
<protein>
    <submittedName>
        <fullName evidence="5">Uncharacterized protein</fullName>
    </submittedName>
</protein>
<name>A0A9J6E0R1_RHIMP</name>
<dbReference type="InterPro" id="IPR005011">
    <property type="entry name" value="SNU66/SART1"/>
</dbReference>
<dbReference type="PANTHER" id="PTHR14152:SF5">
    <property type="entry name" value="U4_U6.U5 TRI-SNRNP-ASSOCIATED PROTEIN 1"/>
    <property type="match status" value="1"/>
</dbReference>
<comment type="similarity">
    <text evidence="2">Belongs to the SNU66/SART1 family.</text>
</comment>
<dbReference type="VEuPathDB" id="VectorBase:LOC119167109"/>
<evidence type="ECO:0000256" key="3">
    <source>
        <dbReference type="ARBA" id="ARBA00023242"/>
    </source>
</evidence>
<dbReference type="Pfam" id="PF03343">
    <property type="entry name" value="SART-1"/>
    <property type="match status" value="1"/>
</dbReference>
<comment type="caution">
    <text evidence="5">The sequence shown here is derived from an EMBL/GenBank/DDBJ whole genome shotgun (WGS) entry which is preliminary data.</text>
</comment>
<dbReference type="PANTHER" id="PTHR14152">
    <property type="entry name" value="SQUAMOUS CELL CARCINOMA ANTIGEN RECOGNISED BY CYTOTOXIC T LYMPHOCYTES"/>
    <property type="match status" value="1"/>
</dbReference>
<sequence>MVGRRATISYEIGKRKARGSDPSCDGKHRRMSCDCGVELRTVKVRKDREKEPILEEEPDLSIGISGALRLAVKKGYIETGEKVVVESKKHSELHAQSFTIEEKFYDDDKASRRERYCGPVSDFKEKDSYKPDVKLEYIDDGGRILNAKEAFRYLSHKFHGKGSGKNKVDKRAKKLDQAAKLKQMSSTDTPLSTLKLLQEKQKELQSPYILLSGGSKALNQSSLMKPK</sequence>
<dbReference type="AlphaFoldDB" id="A0A9J6E0R1"/>
<accession>A0A9J6E0R1</accession>
<comment type="subcellular location">
    <subcellularLocation>
        <location evidence="1">Nucleus</location>
    </subcellularLocation>
</comment>
<organism evidence="5 6">
    <name type="scientific">Rhipicephalus microplus</name>
    <name type="common">Cattle tick</name>
    <name type="synonym">Boophilus microplus</name>
    <dbReference type="NCBI Taxonomy" id="6941"/>
    <lineage>
        <taxon>Eukaryota</taxon>
        <taxon>Metazoa</taxon>
        <taxon>Ecdysozoa</taxon>
        <taxon>Arthropoda</taxon>
        <taxon>Chelicerata</taxon>
        <taxon>Arachnida</taxon>
        <taxon>Acari</taxon>
        <taxon>Parasitiformes</taxon>
        <taxon>Ixodida</taxon>
        <taxon>Ixodoidea</taxon>
        <taxon>Ixodidae</taxon>
        <taxon>Rhipicephalinae</taxon>
        <taxon>Rhipicephalus</taxon>
        <taxon>Boophilus</taxon>
    </lineage>
</organism>
<reference evidence="5" key="2">
    <citation type="submission" date="2021-09" db="EMBL/GenBank/DDBJ databases">
        <authorList>
            <person name="Jia N."/>
            <person name="Wang J."/>
            <person name="Shi W."/>
            <person name="Du L."/>
            <person name="Sun Y."/>
            <person name="Zhan W."/>
            <person name="Jiang J."/>
            <person name="Wang Q."/>
            <person name="Zhang B."/>
            <person name="Ji P."/>
            <person name="Sakyi L.B."/>
            <person name="Cui X."/>
            <person name="Yuan T."/>
            <person name="Jiang B."/>
            <person name="Yang W."/>
            <person name="Lam T.T.-Y."/>
            <person name="Chang Q."/>
            <person name="Ding S."/>
            <person name="Wang X."/>
            <person name="Zhu J."/>
            <person name="Ruan X."/>
            <person name="Zhao L."/>
            <person name="Wei J."/>
            <person name="Que T."/>
            <person name="Du C."/>
            <person name="Cheng J."/>
            <person name="Dai P."/>
            <person name="Han X."/>
            <person name="Huang E."/>
            <person name="Gao Y."/>
            <person name="Liu J."/>
            <person name="Shao H."/>
            <person name="Ye R."/>
            <person name="Li L."/>
            <person name="Wei W."/>
            <person name="Wang X."/>
            <person name="Wang C."/>
            <person name="Huo Q."/>
            <person name="Li W."/>
            <person name="Guo W."/>
            <person name="Chen H."/>
            <person name="Chen S."/>
            <person name="Zhou L."/>
            <person name="Zhou L."/>
            <person name="Ni X."/>
            <person name="Tian J."/>
            <person name="Zhou Y."/>
            <person name="Sheng Y."/>
            <person name="Liu T."/>
            <person name="Pan Y."/>
            <person name="Xia L."/>
            <person name="Li J."/>
            <person name="Zhao F."/>
            <person name="Cao W."/>
        </authorList>
    </citation>
    <scope>NUCLEOTIDE SEQUENCE</scope>
    <source>
        <strain evidence="5">Rmic-2018</strain>
        <tissue evidence="5">Larvae</tissue>
    </source>
</reference>
<feature type="region of interest" description="Disordered" evidence="4">
    <location>
        <begin position="1"/>
        <end position="30"/>
    </location>
</feature>
<keyword evidence="3" id="KW-0539">Nucleus</keyword>
<dbReference type="GO" id="GO:0000481">
    <property type="term" value="P:maturation of 5S rRNA"/>
    <property type="evidence" value="ECO:0007669"/>
    <property type="project" value="TreeGrafter"/>
</dbReference>
<dbReference type="GO" id="GO:0046540">
    <property type="term" value="C:U4/U6 x U5 tri-snRNP complex"/>
    <property type="evidence" value="ECO:0007669"/>
    <property type="project" value="TreeGrafter"/>
</dbReference>
<dbReference type="Proteomes" id="UP000821866">
    <property type="component" value="Chromosome 4"/>
</dbReference>